<sequence length="144" mass="15423">MLLCCRVGVAFMLVAAAAAGLIFTVMICIVSKAWLNVHKHSRCGDEEEKQRRGYYAVDEDDPFLPRQTEVENRYGSLVGGSNPQPVYVASAAGQASAPSHQSLASTVPDDNSPPPAVSHYDGHHMNYMHQGSSHAGGQYAGAHV</sequence>
<feature type="region of interest" description="Disordered" evidence="1">
    <location>
        <begin position="90"/>
        <end position="144"/>
    </location>
</feature>
<feature type="compositionally biased region" description="Polar residues" evidence="1">
    <location>
        <begin position="96"/>
        <end position="109"/>
    </location>
</feature>
<gene>
    <name evidence="3" type="primary">LOC106808853</name>
</gene>
<evidence type="ECO:0000256" key="1">
    <source>
        <dbReference type="SAM" id="MobiDB-lite"/>
    </source>
</evidence>
<evidence type="ECO:0000313" key="2">
    <source>
        <dbReference type="Proteomes" id="UP000695022"/>
    </source>
</evidence>
<proteinExistence type="predicted"/>
<evidence type="ECO:0000313" key="3">
    <source>
        <dbReference type="RefSeq" id="XP_014667225.1"/>
    </source>
</evidence>
<dbReference type="RefSeq" id="XP_014667225.1">
    <property type="nucleotide sequence ID" value="XM_014811739.1"/>
</dbReference>
<organism evidence="2 3">
    <name type="scientific">Priapulus caudatus</name>
    <name type="common">Priapulid worm</name>
    <dbReference type="NCBI Taxonomy" id="37621"/>
    <lineage>
        <taxon>Eukaryota</taxon>
        <taxon>Metazoa</taxon>
        <taxon>Ecdysozoa</taxon>
        <taxon>Scalidophora</taxon>
        <taxon>Priapulida</taxon>
        <taxon>Priapulimorpha</taxon>
        <taxon>Priapulimorphida</taxon>
        <taxon>Priapulidae</taxon>
        <taxon>Priapulus</taxon>
    </lineage>
</organism>
<reference evidence="3" key="1">
    <citation type="submission" date="2025-08" db="UniProtKB">
        <authorList>
            <consortium name="RefSeq"/>
        </authorList>
    </citation>
    <scope>IDENTIFICATION</scope>
</reference>
<protein>
    <submittedName>
        <fullName evidence="3">Uncharacterized protein LOC106808853 isoform X1</fullName>
    </submittedName>
</protein>
<accession>A0ABM1E4V4</accession>
<name>A0ABM1E4V4_PRICU</name>
<keyword evidence="2" id="KW-1185">Reference proteome</keyword>
<dbReference type="Proteomes" id="UP000695022">
    <property type="component" value="Unplaced"/>
</dbReference>
<dbReference type="GeneID" id="106808853"/>